<evidence type="ECO:0000313" key="2">
    <source>
        <dbReference type="Proteomes" id="UP001596169"/>
    </source>
</evidence>
<accession>A0ABW1PVR9</accession>
<proteinExistence type="predicted"/>
<reference evidence="2" key="1">
    <citation type="journal article" date="2019" name="Int. J. Syst. Evol. Microbiol.">
        <title>The Global Catalogue of Microorganisms (GCM) 10K type strain sequencing project: providing services to taxonomists for standard genome sequencing and annotation.</title>
        <authorList>
            <consortium name="The Broad Institute Genomics Platform"/>
            <consortium name="The Broad Institute Genome Sequencing Center for Infectious Disease"/>
            <person name="Wu L."/>
            <person name="Ma J."/>
        </authorList>
    </citation>
    <scope>NUCLEOTIDE SEQUENCE [LARGE SCALE GENOMIC DNA]</scope>
    <source>
        <strain evidence="2">JCM30009</strain>
    </source>
</reference>
<evidence type="ECO:0000313" key="1">
    <source>
        <dbReference type="EMBL" id="MFC6120655.1"/>
    </source>
</evidence>
<name>A0ABW1PVR9_9ENTR</name>
<dbReference type="EMBL" id="JBHSRG010000004">
    <property type="protein sequence ID" value="MFC6120655.1"/>
    <property type="molecule type" value="Genomic_DNA"/>
</dbReference>
<dbReference type="RefSeq" id="WP_172600658.1">
    <property type="nucleotide sequence ID" value="NZ_JBHSRG010000004.1"/>
</dbReference>
<organism evidence="1 2">
    <name type="scientific">Citrobacter bitternis</name>
    <dbReference type="NCBI Taxonomy" id="1585982"/>
    <lineage>
        <taxon>Bacteria</taxon>
        <taxon>Pseudomonadati</taxon>
        <taxon>Pseudomonadota</taxon>
        <taxon>Gammaproteobacteria</taxon>
        <taxon>Enterobacterales</taxon>
        <taxon>Enterobacteriaceae</taxon>
        <taxon>Citrobacter</taxon>
    </lineage>
</organism>
<protein>
    <submittedName>
        <fullName evidence="1">Uncharacterized protein</fullName>
    </submittedName>
</protein>
<dbReference type="Proteomes" id="UP001596169">
    <property type="component" value="Unassembled WGS sequence"/>
</dbReference>
<keyword evidence="2" id="KW-1185">Reference proteome</keyword>
<gene>
    <name evidence="1" type="ORF">ACFPZP_06215</name>
</gene>
<comment type="caution">
    <text evidence="1">The sequence shown here is derived from an EMBL/GenBank/DDBJ whole genome shotgun (WGS) entry which is preliminary data.</text>
</comment>
<sequence>MDAINKNVTRISVYELRLPDTSVSPKKRKNLQVTGGFMQAGEAFFGKTGNLLA</sequence>